<reference evidence="3" key="1">
    <citation type="journal article" date="2013" name="Science">
        <title>Comparative analysis of bat genomes provides insight into the evolution of flight and immunity.</title>
        <authorList>
            <person name="Zhang G."/>
            <person name="Cowled C."/>
            <person name="Shi Z."/>
            <person name="Huang Z."/>
            <person name="Bishop-Lilly K.A."/>
            <person name="Fang X."/>
            <person name="Wynne J.W."/>
            <person name="Xiong Z."/>
            <person name="Baker M.L."/>
            <person name="Zhao W."/>
            <person name="Tachedjian M."/>
            <person name="Zhu Y."/>
            <person name="Zhou P."/>
            <person name="Jiang X."/>
            <person name="Ng J."/>
            <person name="Yang L."/>
            <person name="Wu L."/>
            <person name="Xiao J."/>
            <person name="Feng Y."/>
            <person name="Chen Y."/>
            <person name="Sun X."/>
            <person name="Zhang Y."/>
            <person name="Marsh G.A."/>
            <person name="Crameri G."/>
            <person name="Broder C.C."/>
            <person name="Frey K.G."/>
            <person name="Wang L.F."/>
            <person name="Wang J."/>
        </authorList>
    </citation>
    <scope>NUCLEOTIDE SEQUENCE [LARGE SCALE GENOMIC DNA]</scope>
</reference>
<proteinExistence type="predicted"/>
<evidence type="ECO:0000313" key="3">
    <source>
        <dbReference type="Proteomes" id="UP000010552"/>
    </source>
</evidence>
<keyword evidence="3" id="KW-1185">Reference proteome</keyword>
<accession>L5JVV1</accession>
<dbReference type="EMBL" id="KB031079">
    <property type="protein sequence ID" value="ELK03584.1"/>
    <property type="molecule type" value="Genomic_DNA"/>
</dbReference>
<dbReference type="Proteomes" id="UP000010552">
    <property type="component" value="Unassembled WGS sequence"/>
</dbReference>
<gene>
    <name evidence="2" type="ORF">PAL_GLEAN10002945</name>
</gene>
<sequence length="153" mass="16242">MQRKRMRTPHEAPPAALQRLSPTPALPGPRRPLPRPPLVSKPFTTRQASVSPRGVLGARGLDWGPGRAQPHGTPGPPCESDLDVTVQAPCSPNPHLPPCQSLCGARRCQSQQQDRKASAGLICAPPPHFPGAACTQAGQTPRVIGHSQTFLGR</sequence>
<protein>
    <submittedName>
        <fullName evidence="2">Uncharacterized protein</fullName>
    </submittedName>
</protein>
<dbReference type="InParanoid" id="L5JVV1"/>
<organism evidence="2 3">
    <name type="scientific">Pteropus alecto</name>
    <name type="common">Black flying fox</name>
    <dbReference type="NCBI Taxonomy" id="9402"/>
    <lineage>
        <taxon>Eukaryota</taxon>
        <taxon>Metazoa</taxon>
        <taxon>Chordata</taxon>
        <taxon>Craniata</taxon>
        <taxon>Vertebrata</taxon>
        <taxon>Euteleostomi</taxon>
        <taxon>Mammalia</taxon>
        <taxon>Eutheria</taxon>
        <taxon>Laurasiatheria</taxon>
        <taxon>Chiroptera</taxon>
        <taxon>Yinpterochiroptera</taxon>
        <taxon>Pteropodoidea</taxon>
        <taxon>Pteropodidae</taxon>
        <taxon>Pteropodinae</taxon>
        <taxon>Pteropus</taxon>
    </lineage>
</organism>
<dbReference type="AlphaFoldDB" id="L5JVV1"/>
<evidence type="ECO:0000256" key="1">
    <source>
        <dbReference type="SAM" id="MobiDB-lite"/>
    </source>
</evidence>
<feature type="compositionally biased region" description="Pro residues" evidence="1">
    <location>
        <begin position="24"/>
        <end position="39"/>
    </location>
</feature>
<feature type="region of interest" description="Disordered" evidence="1">
    <location>
        <begin position="1"/>
        <end position="80"/>
    </location>
</feature>
<name>L5JVV1_PTEAL</name>
<evidence type="ECO:0000313" key="2">
    <source>
        <dbReference type="EMBL" id="ELK03584.1"/>
    </source>
</evidence>